<evidence type="ECO:0000256" key="4">
    <source>
        <dbReference type="ARBA" id="ARBA00022741"/>
    </source>
</evidence>
<keyword evidence="9" id="KW-0732">Signal</keyword>
<dbReference type="FunFam" id="3.40.50.300:FF:000903">
    <property type="entry name" value="ABC transporter G family member 7"/>
    <property type="match status" value="1"/>
</dbReference>
<dbReference type="GO" id="GO:0005524">
    <property type="term" value="F:ATP binding"/>
    <property type="evidence" value="ECO:0007669"/>
    <property type="project" value="UniProtKB-KW"/>
</dbReference>
<dbReference type="GO" id="GO:0055085">
    <property type="term" value="P:transmembrane transport"/>
    <property type="evidence" value="ECO:0000318"/>
    <property type="project" value="GO_Central"/>
</dbReference>
<feature type="signal peptide" evidence="9">
    <location>
        <begin position="1"/>
        <end position="19"/>
    </location>
</feature>
<reference evidence="11 12" key="1">
    <citation type="journal article" date="2014" name="Nat. Commun.">
        <title>Klebsormidium flaccidum genome reveals primary factors for plant terrestrial adaptation.</title>
        <authorList>
            <person name="Hori K."/>
            <person name="Maruyama F."/>
            <person name="Fujisawa T."/>
            <person name="Togashi T."/>
            <person name="Yamamoto N."/>
            <person name="Seo M."/>
            <person name="Sato S."/>
            <person name="Yamada T."/>
            <person name="Mori H."/>
            <person name="Tajima N."/>
            <person name="Moriyama T."/>
            <person name="Ikeuchi M."/>
            <person name="Watanabe M."/>
            <person name="Wada H."/>
            <person name="Kobayashi K."/>
            <person name="Saito M."/>
            <person name="Masuda T."/>
            <person name="Sasaki-Sekimoto Y."/>
            <person name="Mashiguchi K."/>
            <person name="Awai K."/>
            <person name="Shimojima M."/>
            <person name="Masuda S."/>
            <person name="Iwai M."/>
            <person name="Nobusawa T."/>
            <person name="Narise T."/>
            <person name="Kondo S."/>
            <person name="Saito H."/>
            <person name="Sato R."/>
            <person name="Murakawa M."/>
            <person name="Ihara Y."/>
            <person name="Oshima-Yamada Y."/>
            <person name="Ohtaka K."/>
            <person name="Satoh M."/>
            <person name="Sonobe K."/>
            <person name="Ishii M."/>
            <person name="Ohtani R."/>
            <person name="Kanamori-Sato M."/>
            <person name="Honoki R."/>
            <person name="Miyazaki D."/>
            <person name="Mochizuki H."/>
            <person name="Umetsu J."/>
            <person name="Higashi K."/>
            <person name="Shibata D."/>
            <person name="Kamiya Y."/>
            <person name="Sato N."/>
            <person name="Nakamura Y."/>
            <person name="Tabata S."/>
            <person name="Ida S."/>
            <person name="Kurokawa K."/>
            <person name="Ohta H."/>
        </authorList>
    </citation>
    <scope>NUCLEOTIDE SEQUENCE [LARGE SCALE GENOMIC DNA]</scope>
    <source>
        <strain evidence="11 12">NIES-2285</strain>
    </source>
</reference>
<feature type="domain" description="ABC transporter" evidence="10">
    <location>
        <begin position="60"/>
        <end position="308"/>
    </location>
</feature>
<evidence type="ECO:0000256" key="1">
    <source>
        <dbReference type="ARBA" id="ARBA00004141"/>
    </source>
</evidence>
<dbReference type="InterPro" id="IPR003439">
    <property type="entry name" value="ABC_transporter-like_ATP-bd"/>
</dbReference>
<evidence type="ECO:0000256" key="6">
    <source>
        <dbReference type="ARBA" id="ARBA00022989"/>
    </source>
</evidence>
<dbReference type="Proteomes" id="UP000054558">
    <property type="component" value="Unassembled WGS sequence"/>
</dbReference>
<dbReference type="Gene3D" id="3.40.50.300">
    <property type="entry name" value="P-loop containing nucleotide triphosphate hydrolases"/>
    <property type="match status" value="1"/>
</dbReference>
<dbReference type="AlphaFoldDB" id="A0A1Y1ITG6"/>
<gene>
    <name evidence="11" type="ORF">KFL_009230010</name>
</gene>
<evidence type="ECO:0000256" key="5">
    <source>
        <dbReference type="ARBA" id="ARBA00022840"/>
    </source>
</evidence>
<keyword evidence="4" id="KW-0547">Nucleotide-binding</keyword>
<dbReference type="STRING" id="105231.A0A1Y1ITG6"/>
<dbReference type="CDD" id="cd03213">
    <property type="entry name" value="ABCG_EPDR"/>
    <property type="match status" value="1"/>
</dbReference>
<feature type="transmembrane region" description="Helical" evidence="8">
    <location>
        <begin position="522"/>
        <end position="543"/>
    </location>
</feature>
<dbReference type="SUPFAM" id="SSF52540">
    <property type="entry name" value="P-loop containing nucleoside triphosphate hydrolases"/>
    <property type="match status" value="1"/>
</dbReference>
<evidence type="ECO:0000259" key="10">
    <source>
        <dbReference type="PROSITE" id="PS50893"/>
    </source>
</evidence>
<keyword evidence="12" id="KW-1185">Reference proteome</keyword>
<keyword evidence="6 8" id="KW-1133">Transmembrane helix</keyword>
<keyword evidence="2" id="KW-0813">Transport</keyword>
<keyword evidence="5" id="KW-0067">ATP-binding</keyword>
<proteinExistence type="predicted"/>
<dbReference type="OrthoDB" id="66620at2759"/>
<dbReference type="SMART" id="SM00382">
    <property type="entry name" value="AAA"/>
    <property type="match status" value="1"/>
</dbReference>
<dbReference type="PANTHER" id="PTHR48041">
    <property type="entry name" value="ABC TRANSPORTER G FAMILY MEMBER 28"/>
    <property type="match status" value="1"/>
</dbReference>
<evidence type="ECO:0000256" key="3">
    <source>
        <dbReference type="ARBA" id="ARBA00022692"/>
    </source>
</evidence>
<dbReference type="InterPro" id="IPR027417">
    <property type="entry name" value="P-loop_NTPase"/>
</dbReference>
<dbReference type="InterPro" id="IPR043926">
    <property type="entry name" value="ABCG_dom"/>
</dbReference>
<dbReference type="GO" id="GO:0016020">
    <property type="term" value="C:membrane"/>
    <property type="evidence" value="ECO:0000318"/>
    <property type="project" value="GO_Central"/>
</dbReference>
<dbReference type="InterPro" id="IPR013525">
    <property type="entry name" value="ABC2_TM"/>
</dbReference>
<keyword evidence="7 8" id="KW-0472">Membrane</keyword>
<feature type="transmembrane region" description="Helical" evidence="8">
    <location>
        <begin position="492"/>
        <end position="510"/>
    </location>
</feature>
<evidence type="ECO:0000256" key="7">
    <source>
        <dbReference type="ARBA" id="ARBA00023136"/>
    </source>
</evidence>
<dbReference type="InterPro" id="IPR017871">
    <property type="entry name" value="ABC_transporter-like_CS"/>
</dbReference>
<evidence type="ECO:0000313" key="11">
    <source>
        <dbReference type="EMBL" id="GAQ92106.1"/>
    </source>
</evidence>
<protein>
    <submittedName>
        <fullName evidence="11">ABC transporter G family</fullName>
    </submittedName>
</protein>
<evidence type="ECO:0000256" key="9">
    <source>
        <dbReference type="SAM" id="SignalP"/>
    </source>
</evidence>
<dbReference type="GO" id="GO:0016887">
    <property type="term" value="F:ATP hydrolysis activity"/>
    <property type="evidence" value="ECO:0007669"/>
    <property type="project" value="InterPro"/>
</dbReference>
<keyword evidence="3 8" id="KW-0812">Transmembrane</keyword>
<dbReference type="GO" id="GO:0042626">
    <property type="term" value="F:ATPase-coupled transmembrane transporter activity"/>
    <property type="evidence" value="ECO:0000318"/>
    <property type="project" value="GO_Central"/>
</dbReference>
<dbReference type="OMA" id="WWKQFWL"/>
<comment type="subcellular location">
    <subcellularLocation>
        <location evidence="1">Membrane</location>
        <topology evidence="1">Multi-pass membrane protein</topology>
    </subcellularLocation>
</comment>
<accession>A0A1Y1ITG6</accession>
<dbReference type="Pfam" id="PF00005">
    <property type="entry name" value="ABC_tran"/>
    <property type="match status" value="1"/>
</dbReference>
<dbReference type="PANTHER" id="PTHR48041:SF41">
    <property type="entry name" value="ABC TRANSPORTER G FAMILY"/>
    <property type="match status" value="1"/>
</dbReference>
<organism evidence="11 12">
    <name type="scientific">Klebsormidium nitens</name>
    <name type="common">Green alga</name>
    <name type="synonym">Ulothrix nitens</name>
    <dbReference type="NCBI Taxonomy" id="105231"/>
    <lineage>
        <taxon>Eukaryota</taxon>
        <taxon>Viridiplantae</taxon>
        <taxon>Streptophyta</taxon>
        <taxon>Klebsormidiophyceae</taxon>
        <taxon>Klebsormidiales</taxon>
        <taxon>Klebsormidiaceae</taxon>
        <taxon>Klebsormidium</taxon>
    </lineage>
</organism>
<evidence type="ECO:0000256" key="8">
    <source>
        <dbReference type="SAM" id="Phobius"/>
    </source>
</evidence>
<dbReference type="PROSITE" id="PS00211">
    <property type="entry name" value="ABC_TRANSPORTER_1"/>
    <property type="match status" value="1"/>
</dbReference>
<feature type="transmembrane region" description="Helical" evidence="8">
    <location>
        <begin position="549"/>
        <end position="569"/>
    </location>
</feature>
<dbReference type="Pfam" id="PF19055">
    <property type="entry name" value="ABC2_membrane_7"/>
    <property type="match status" value="1"/>
</dbReference>
<dbReference type="PROSITE" id="PS50893">
    <property type="entry name" value="ABC_TRANSPORTER_2"/>
    <property type="match status" value="1"/>
</dbReference>
<sequence length="678" mass="74053">MFSLVIGTVVWATLPQHRAATLAAGTAWTLVKGVRNHIRARKAEDGASSVVDEVSTGVALEWQDVRMTLLDKKGRAKKHILRGVNGKASPGRLLAIMGPSGSGKTSLLNALAGQTQKAKRVKLVGCLLVNGKESASLKEHKVAYVRQDDIFYSQLTVRETLRMAAQLQLPQSQPDEEKDAYVEELILHLGLVACADTIVGDDRRVRGISGGERKRLSIACELISSPSIIFADEPTTGLDSFQAEKVVRTLQKLARDGHTVVCSIHQPRGSIFQMFDDLVLLADGQLVYQGAAEGALPFFEEQGHKCPERYNPAEFYADLIAYDFSTPDLEAASRQRVTQLQQAFVNWHTKHSDSTAGAAAEDGKEGTEKPLIKRAKQAVGKQGSGWRTQFRLLLERSWRQVTRDKTTNVVRGAMNVTSALIFGSIFWRLGLKQSTIQDRMGLLQVAAVNTAMASLTKTINAFPRERDIVNRERAKGQYGVSPYFVSKLVAELPIAALFPLGFGCLLYPMAGLHAGAARFAQFLGLVTLESFTSSALGLALGSLSPTTEAALALGPSVMVLFIVFGGYYINPDNAPRAFRWIPRVSLIKWAFEGLSVNEFRGLTFDAAEPGDQATGEGVLKRLGFGDSSIHGAAYQQARLLGFFYLLTFSILKDKEPKFLTMEAPPPRLEELDADSVRA</sequence>
<dbReference type="InterPro" id="IPR003593">
    <property type="entry name" value="AAA+_ATPase"/>
</dbReference>
<evidence type="ECO:0000313" key="12">
    <source>
        <dbReference type="Proteomes" id="UP000054558"/>
    </source>
</evidence>
<dbReference type="Pfam" id="PF01061">
    <property type="entry name" value="ABC2_membrane"/>
    <property type="match status" value="1"/>
</dbReference>
<dbReference type="InterPro" id="IPR050352">
    <property type="entry name" value="ABCG_transporters"/>
</dbReference>
<dbReference type="GO" id="GO:0140359">
    <property type="term" value="F:ABC-type transporter activity"/>
    <property type="evidence" value="ECO:0007669"/>
    <property type="project" value="InterPro"/>
</dbReference>
<evidence type="ECO:0000256" key="2">
    <source>
        <dbReference type="ARBA" id="ARBA00022448"/>
    </source>
</evidence>
<dbReference type="EMBL" id="DF237872">
    <property type="protein sequence ID" value="GAQ92106.1"/>
    <property type="molecule type" value="Genomic_DNA"/>
</dbReference>
<name>A0A1Y1ITG6_KLENI</name>
<feature type="chain" id="PRO_5012801740" evidence="9">
    <location>
        <begin position="20"/>
        <end position="678"/>
    </location>
</feature>